<gene>
    <name evidence="7" type="ORF">HHI36_020453</name>
</gene>
<proteinExistence type="predicted"/>
<keyword evidence="8" id="KW-1185">Reference proteome</keyword>
<keyword evidence="3" id="KW-0732">Signal</keyword>
<evidence type="ECO:0000256" key="3">
    <source>
        <dbReference type="ARBA" id="ARBA00022729"/>
    </source>
</evidence>
<dbReference type="InterPro" id="IPR042425">
    <property type="entry name" value="APCDD1"/>
</dbReference>
<comment type="subcellular location">
    <subcellularLocation>
        <location evidence="1">Membrane</location>
        <topology evidence="1">Single-pass membrane protein</topology>
    </subcellularLocation>
</comment>
<dbReference type="AlphaFoldDB" id="A0ABD2NAD6"/>
<evidence type="ECO:0000259" key="6">
    <source>
        <dbReference type="SMART" id="SM01352"/>
    </source>
</evidence>
<comment type="caution">
    <text evidence="7">The sequence shown here is derived from an EMBL/GenBank/DDBJ whole genome shotgun (WGS) entry which is preliminary data.</text>
</comment>
<evidence type="ECO:0000256" key="4">
    <source>
        <dbReference type="ARBA" id="ARBA00023136"/>
    </source>
</evidence>
<dbReference type="PANTHER" id="PTHR31021">
    <property type="entry name" value="ADENOMATOSIS POLYPOSIS COLI DOWN-REGULATED 1"/>
    <property type="match status" value="1"/>
</dbReference>
<evidence type="ECO:0000256" key="1">
    <source>
        <dbReference type="ARBA" id="ARBA00004167"/>
    </source>
</evidence>
<feature type="domain" description="APCDD1" evidence="6">
    <location>
        <begin position="297"/>
        <end position="501"/>
    </location>
</feature>
<dbReference type="EMBL" id="JABFTP020000083">
    <property type="protein sequence ID" value="KAL3275703.1"/>
    <property type="molecule type" value="Genomic_DNA"/>
</dbReference>
<dbReference type="Pfam" id="PF14921">
    <property type="entry name" value="APCDDC"/>
    <property type="match status" value="2"/>
</dbReference>
<keyword evidence="2" id="KW-0812">Transmembrane</keyword>
<sequence>MCVAHARKQSGKMCGFKCITFFICIAFHSVNGYSRCEKLVALSTSEDKQTVVDTNLKLLAGTWISEGCETRPGPEYVIRYYEFEENGNFSVIQHHYWDESCSSPKLTLTATGRLQLRNSLVQPGASNGYTKIGNITVIPHDIDAAKMLDRLVASECAGQYWKTWRRYEEHLVYENKHLGKKKNFMNWSSGTNFHSLSSQRNVQHSSGHITCLGSLKWAFNELKLLKIQLRPFDISFKKPKEMKMELLLGDIHSNLRLRGVYNPTSFQTPLVKRSNGELVTINRRVYSIRNANVLMSNIFTNSKTPPHLLVKAPLPPYIWGEWTSVRCEIRPMGLYLTRLFYFYSEDSTWIGEHKFYSDPFCTIPKFVVTAAGFFQTIGPSYQLGGSYDIDFHIEKASMTILDQRMTQDFHLPGVCGLDEWEVNVPKELSSTNGCLPLGIILPSVQMDIMKIEMSFKGALLLYLGQTDTDNMPDIAKNERPTAFQLPLVKCGEISTYSQELRDILYDDLDLNTGNIEKVHLVLMILSLVLVMR</sequence>
<evidence type="ECO:0000256" key="5">
    <source>
        <dbReference type="ARBA" id="ARBA00023180"/>
    </source>
</evidence>
<keyword evidence="5" id="KW-0325">Glycoprotein</keyword>
<dbReference type="Proteomes" id="UP001516400">
    <property type="component" value="Unassembled WGS sequence"/>
</dbReference>
<dbReference type="InterPro" id="IPR029405">
    <property type="entry name" value="APCDD1_dom"/>
</dbReference>
<dbReference type="PANTHER" id="PTHR31021:SF1">
    <property type="entry name" value="CHROMOSOME UNDETERMINED SCAFFOLD_56, WHOLE GENOME SHOTGUN SEQUENCE"/>
    <property type="match status" value="1"/>
</dbReference>
<dbReference type="GO" id="GO:0016020">
    <property type="term" value="C:membrane"/>
    <property type="evidence" value="ECO:0007669"/>
    <property type="project" value="UniProtKB-SubCell"/>
</dbReference>
<evidence type="ECO:0000313" key="7">
    <source>
        <dbReference type="EMBL" id="KAL3275703.1"/>
    </source>
</evidence>
<feature type="domain" description="APCDD1" evidence="6">
    <location>
        <begin position="35"/>
        <end position="296"/>
    </location>
</feature>
<evidence type="ECO:0000313" key="8">
    <source>
        <dbReference type="Proteomes" id="UP001516400"/>
    </source>
</evidence>
<name>A0ABD2NAD6_9CUCU</name>
<protein>
    <recommendedName>
        <fullName evidence="6">APCDD1 domain-containing protein</fullName>
    </recommendedName>
</protein>
<reference evidence="7 8" key="1">
    <citation type="journal article" date="2021" name="BMC Biol.">
        <title>Horizontally acquired antibacterial genes associated with adaptive radiation of ladybird beetles.</title>
        <authorList>
            <person name="Li H.S."/>
            <person name="Tang X.F."/>
            <person name="Huang Y.H."/>
            <person name="Xu Z.Y."/>
            <person name="Chen M.L."/>
            <person name="Du X.Y."/>
            <person name="Qiu B.Y."/>
            <person name="Chen P.T."/>
            <person name="Zhang W."/>
            <person name="Slipinski A."/>
            <person name="Escalona H.E."/>
            <person name="Waterhouse R.M."/>
            <person name="Zwick A."/>
            <person name="Pang H."/>
        </authorList>
    </citation>
    <scope>NUCLEOTIDE SEQUENCE [LARGE SCALE GENOMIC DNA]</scope>
    <source>
        <strain evidence="7">SYSU2018</strain>
    </source>
</reference>
<keyword evidence="4" id="KW-0472">Membrane</keyword>
<dbReference type="SMART" id="SM01352">
    <property type="entry name" value="APCDDC"/>
    <property type="match status" value="2"/>
</dbReference>
<accession>A0ABD2NAD6</accession>
<organism evidence="7 8">
    <name type="scientific">Cryptolaemus montrouzieri</name>
    <dbReference type="NCBI Taxonomy" id="559131"/>
    <lineage>
        <taxon>Eukaryota</taxon>
        <taxon>Metazoa</taxon>
        <taxon>Ecdysozoa</taxon>
        <taxon>Arthropoda</taxon>
        <taxon>Hexapoda</taxon>
        <taxon>Insecta</taxon>
        <taxon>Pterygota</taxon>
        <taxon>Neoptera</taxon>
        <taxon>Endopterygota</taxon>
        <taxon>Coleoptera</taxon>
        <taxon>Polyphaga</taxon>
        <taxon>Cucujiformia</taxon>
        <taxon>Coccinelloidea</taxon>
        <taxon>Coccinellidae</taxon>
        <taxon>Scymninae</taxon>
        <taxon>Scymnini</taxon>
        <taxon>Cryptolaemus</taxon>
    </lineage>
</organism>
<evidence type="ECO:0000256" key="2">
    <source>
        <dbReference type="ARBA" id="ARBA00022692"/>
    </source>
</evidence>